<evidence type="ECO:0000256" key="1">
    <source>
        <dbReference type="ARBA" id="ARBA00006993"/>
    </source>
</evidence>
<evidence type="ECO:0000313" key="5">
    <source>
        <dbReference type="Proteomes" id="UP000077755"/>
    </source>
</evidence>
<dbReference type="Gramene" id="KZM86855">
    <property type="protein sequence ID" value="KZM86855"/>
    <property type="gene ID" value="DCAR_023989"/>
</dbReference>
<dbReference type="OrthoDB" id="1929108at2759"/>
<evidence type="ECO:0000256" key="2">
    <source>
        <dbReference type="RuleBase" id="RU367034"/>
    </source>
</evidence>
<dbReference type="PANTHER" id="PTHR12902:SF1">
    <property type="entry name" value="WISKOTT-ALDRICH SYNDROME PROTEIN FAMILY MEMBER"/>
    <property type="match status" value="1"/>
</dbReference>
<dbReference type="GO" id="GO:2000601">
    <property type="term" value="P:positive regulation of Arp2/3 complex-mediated actin nucleation"/>
    <property type="evidence" value="ECO:0007669"/>
    <property type="project" value="TreeGrafter"/>
</dbReference>
<evidence type="ECO:0000313" key="4">
    <source>
        <dbReference type="EMBL" id="WOH08069.1"/>
    </source>
</evidence>
<protein>
    <recommendedName>
        <fullName evidence="2">Protein SCAR</fullName>
    </recommendedName>
    <alternativeName>
        <fullName evidence="2">Protein WAVE</fullName>
    </alternativeName>
</protein>
<feature type="compositionally biased region" description="Basic residues" evidence="3">
    <location>
        <begin position="187"/>
        <end position="198"/>
    </location>
</feature>
<comment type="function">
    <text evidence="2">Involved in regulation of actin and microtubule organization. Part of a WAVE complex that activates the Arp2/3 complex.</text>
</comment>
<feature type="region of interest" description="Disordered" evidence="3">
    <location>
        <begin position="1022"/>
        <end position="1048"/>
    </location>
</feature>
<dbReference type="GO" id="GO:0071933">
    <property type="term" value="F:Arp2/3 complex binding"/>
    <property type="evidence" value="ECO:0007669"/>
    <property type="project" value="TreeGrafter"/>
</dbReference>
<sequence>MPMSRYEIRNEYSLADPEIYGGADKDDNDPEALLEAVAMAGLVGVLRQLGDLAQFAAEVFHDLHEEVMVTATRGHGLTVRVKQLEADFPVIEKAILSQTSPLAFYSNQGTGWHPSLHTNQNLITGGDLPRFIMDSYEECRGPPRLFLLDKFDVAGAGACLKRYTDPSFFKVETSSYGLSSAEVQKDKRSRKSKKKGSRLRNAGTPEVFPASHAKLQQLFLEDRVEIGVTDSAGFVKLKRKFIRHPFYSETGKSFMEKFISVSSPEDKVVHEVAYGSSTLELPFQTASESGTGVSYLKESMSVERTVLTPIMDEVNKDLQNRELYSESMQYPLVVVDEKEIAVDGERTNNDNEYDNKSDDVASEVDTFMDALATMEPEIETDTELKSKHDIGFEDMEKQLIDCDANEELLQDESSDSQSTGNSNASDNGKDSVKKRSSSFLYSDTGRTSAENMPVDVDFAAKVSPSTKSCEDEVTIMSMEKHSSSEELSPAQDYQPPKLDIPDDSSNEVTNLPRYRSDSEGPCSSVHHSDSFPTHIPLDEGVDRGTLKGAQIVKESSNYDEHDTKFFKIEENSRSRGNNIPWTSRHSSVPSQTEVDEPLVHTASAENHTLEKLDGDLSVLPSVSGHISENILEVISKKGDDKCSYDDLLEVEHEVIFTNDLIDSQISPRHSVIIHADIKSSVPALLDSETSNTVLQPKVLDSVDDVLPTSKSIIVDSNIASDSSYNSSVEEQQEAEWADDVPAIPIVSAFDASKEEETPTSVFPEADSSGTGEISSSISLIGSKATAVTTKSDHLYSGVSGSSTGFPVPSEAADDGLLEVSSCMNLNEIGADAQAIFLDPLNIESPGSLVDVKQTEVGQSENIIVAAIVENHDSDFDNPVSERNLQTEDFNCVQNPGHYGSEVDNEILLQNYNESDKQTTEVNQEIGSPDLDCVRSKMNLRDHLDSEMVGYVPELSSQPVKTTEFSSYSIYSVRNTEPVSSVENNLHEHSGDTFPSSIHDFPDVSTLSEPELTLQTDEFDTEHLHVDESKPNKVSQLEELSSSKNLDEGSSDAHFEPYFVASKSVVPVNSDSLAVESLYGDKASFGSSSKLDSNHADYVGNLITSASPSLVTPISELSRQGGQEVNISVEARDELSAVHPGILPLPELPQVSLPEMPPLPPLPPAQWRIGRAQQHASLPSSDRDSVLFPLMFQSKTSSNTQMGYSKNMDDDFLSPVLTSNSRSRDIPTSDRLDDSEQCLTLPYTDESHGYHMLVGEAGSMMPSVTPSSTVTGVDESYMSQSVPNHPSSQMHLELCLETESTSARSESGLMTLSDTNIPQPTVADERPRDVCTSEGEIARSVSNSLFPAIEDGTLNGDRPMKLPRPRSPLIDAVAAHDKSMLRKVTRRSRPEVQKVEERDSLLEQIRAKSFNLKPAVVTRPSIQGPKTNLRVAAILEKANAIRQAFAGSDEDEDSWSDS</sequence>
<dbReference type="Proteomes" id="UP000077755">
    <property type="component" value="Chromosome 7"/>
</dbReference>
<keyword evidence="2" id="KW-0206">Cytoskeleton</keyword>
<accession>A0A164SZ69</accession>
<comment type="subcellular location">
    <subcellularLocation>
        <location evidence="2">Cytoplasm</location>
        <location evidence="2">Cytoskeleton</location>
    </subcellularLocation>
</comment>
<dbReference type="GO" id="GO:0030036">
    <property type="term" value="P:actin cytoskeleton organization"/>
    <property type="evidence" value="ECO:0007669"/>
    <property type="project" value="UniProtKB-UniRule"/>
</dbReference>
<name>A0A164SZ69_DAUCS</name>
<reference evidence="4" key="1">
    <citation type="journal article" date="2016" name="Nat. Genet.">
        <title>A high-quality carrot genome assembly provides new insights into carotenoid accumulation and asterid genome evolution.</title>
        <authorList>
            <person name="Iorizzo M."/>
            <person name="Ellison S."/>
            <person name="Senalik D."/>
            <person name="Zeng P."/>
            <person name="Satapoomin P."/>
            <person name="Huang J."/>
            <person name="Bowman M."/>
            <person name="Iovene M."/>
            <person name="Sanseverino W."/>
            <person name="Cavagnaro P."/>
            <person name="Yildiz M."/>
            <person name="Macko-Podgorni A."/>
            <person name="Moranska E."/>
            <person name="Grzebelus E."/>
            <person name="Grzebelus D."/>
            <person name="Ashrafi H."/>
            <person name="Zheng Z."/>
            <person name="Cheng S."/>
            <person name="Spooner D."/>
            <person name="Van Deynze A."/>
            <person name="Simon P."/>
        </authorList>
    </citation>
    <scope>NUCLEOTIDE SEQUENCE</scope>
    <source>
        <tissue evidence="4">Leaf</tissue>
    </source>
</reference>
<dbReference type="OMA" id="KGVEWHP"/>
<proteinExistence type="inferred from homology"/>
<dbReference type="EMBL" id="CP093349">
    <property type="protein sequence ID" value="WOH08069.1"/>
    <property type="molecule type" value="Genomic_DNA"/>
</dbReference>
<feature type="compositionally biased region" description="Polar residues" evidence="3">
    <location>
        <begin position="1031"/>
        <end position="1043"/>
    </location>
</feature>
<keyword evidence="2" id="KW-0009">Actin-binding</keyword>
<dbReference type="InterPro" id="IPR003124">
    <property type="entry name" value="WH2_dom"/>
</dbReference>
<feature type="region of interest" description="Disordered" evidence="3">
    <location>
        <begin position="478"/>
        <end position="541"/>
    </location>
</feature>
<dbReference type="GO" id="GO:0034237">
    <property type="term" value="F:protein kinase A regulatory subunit binding"/>
    <property type="evidence" value="ECO:0007669"/>
    <property type="project" value="TreeGrafter"/>
</dbReference>
<reference evidence="4" key="2">
    <citation type="submission" date="2022-03" db="EMBL/GenBank/DDBJ databases">
        <title>Draft title - Genomic analysis of global carrot germplasm unveils the trajectory of domestication and the origin of high carotenoid orange carrot.</title>
        <authorList>
            <person name="Iorizzo M."/>
            <person name="Ellison S."/>
            <person name="Senalik D."/>
            <person name="Macko-Podgorni A."/>
            <person name="Grzebelus D."/>
            <person name="Bostan H."/>
            <person name="Rolling W."/>
            <person name="Curaba J."/>
            <person name="Simon P."/>
        </authorList>
    </citation>
    <scope>NUCLEOTIDE SEQUENCE</scope>
    <source>
        <tissue evidence="4">Leaf</tissue>
    </source>
</reference>
<dbReference type="Gene3D" id="1.20.5.340">
    <property type="match status" value="1"/>
</dbReference>
<dbReference type="GO" id="GO:0005856">
    <property type="term" value="C:cytoskeleton"/>
    <property type="evidence" value="ECO:0007669"/>
    <property type="project" value="UniProtKB-SubCell"/>
</dbReference>
<dbReference type="GO" id="GO:0003779">
    <property type="term" value="F:actin binding"/>
    <property type="evidence" value="ECO:0007669"/>
    <property type="project" value="UniProtKB-UniRule"/>
</dbReference>
<comment type="similarity">
    <text evidence="1 2">Belongs to the SCAR/WAVE family.</text>
</comment>
<dbReference type="PROSITE" id="PS51082">
    <property type="entry name" value="WH2"/>
    <property type="match status" value="1"/>
</dbReference>
<organism evidence="4 5">
    <name type="scientific">Daucus carota subsp. sativus</name>
    <name type="common">Carrot</name>
    <dbReference type="NCBI Taxonomy" id="79200"/>
    <lineage>
        <taxon>Eukaryota</taxon>
        <taxon>Viridiplantae</taxon>
        <taxon>Streptophyta</taxon>
        <taxon>Embryophyta</taxon>
        <taxon>Tracheophyta</taxon>
        <taxon>Spermatophyta</taxon>
        <taxon>Magnoliopsida</taxon>
        <taxon>eudicotyledons</taxon>
        <taxon>Gunneridae</taxon>
        <taxon>Pentapetalae</taxon>
        <taxon>asterids</taxon>
        <taxon>campanulids</taxon>
        <taxon>Apiales</taxon>
        <taxon>Apiaceae</taxon>
        <taxon>Apioideae</taxon>
        <taxon>Scandiceae</taxon>
        <taxon>Daucinae</taxon>
        <taxon>Daucus</taxon>
        <taxon>Daucus sect. Daucus</taxon>
    </lineage>
</organism>
<feature type="region of interest" description="Disordered" evidence="3">
    <location>
        <begin position="409"/>
        <end position="435"/>
    </location>
</feature>
<dbReference type="InterPro" id="IPR028288">
    <property type="entry name" value="SCAR/WAVE_fam"/>
</dbReference>
<dbReference type="Gene3D" id="6.10.280.150">
    <property type="match status" value="2"/>
</dbReference>
<dbReference type="PANTHER" id="PTHR12902">
    <property type="entry name" value="WASP-1"/>
    <property type="match status" value="1"/>
</dbReference>
<keyword evidence="2" id="KW-0963">Cytoplasm</keyword>
<keyword evidence="5" id="KW-1185">Reference proteome</keyword>
<gene>
    <name evidence="4" type="ORF">DCAR_0727506</name>
</gene>
<evidence type="ECO:0000256" key="3">
    <source>
        <dbReference type="SAM" id="MobiDB-lite"/>
    </source>
</evidence>
<feature type="compositionally biased region" description="Polar residues" evidence="3">
    <location>
        <begin position="415"/>
        <end position="426"/>
    </location>
</feature>
<feature type="region of interest" description="Disordered" evidence="3">
    <location>
        <begin position="182"/>
        <end position="204"/>
    </location>
</feature>